<keyword evidence="3" id="KW-1185">Reference proteome</keyword>
<reference evidence="3" key="1">
    <citation type="submission" date="2017-04" db="EMBL/GenBank/DDBJ databases">
        <authorList>
            <person name="Varghese N."/>
            <person name="Submissions S."/>
        </authorList>
    </citation>
    <scope>NUCLEOTIDE SEQUENCE [LARGE SCALE GENOMIC DNA]</scope>
    <source>
        <strain evidence="3">DSM 4125</strain>
    </source>
</reference>
<dbReference type="GO" id="GO:0016757">
    <property type="term" value="F:glycosyltransferase activity"/>
    <property type="evidence" value="ECO:0007669"/>
    <property type="project" value="UniProtKB-KW"/>
</dbReference>
<dbReference type="InterPro" id="IPR000836">
    <property type="entry name" value="PRTase_dom"/>
</dbReference>
<keyword evidence="2" id="KW-0808">Transferase</keyword>
<dbReference type="CDD" id="cd06223">
    <property type="entry name" value="PRTases_typeI"/>
    <property type="match status" value="1"/>
</dbReference>
<dbReference type="PANTHER" id="PTHR11608">
    <property type="entry name" value="BIFUNCTIONAL PROTEIN PYRR"/>
    <property type="match status" value="1"/>
</dbReference>
<dbReference type="Pfam" id="PF00156">
    <property type="entry name" value="Pribosyltran"/>
    <property type="match status" value="1"/>
</dbReference>
<protein>
    <submittedName>
        <fullName evidence="2">Pyrimidine operon attenuation protein / uracil phosphoribosyltransferase</fullName>
    </submittedName>
</protein>
<gene>
    <name evidence="2" type="ORF">SAMN05661096_00959</name>
</gene>
<dbReference type="Gene3D" id="3.40.50.2020">
    <property type="match status" value="1"/>
</dbReference>
<proteinExistence type="predicted"/>
<keyword evidence="2" id="KW-0328">Glycosyltransferase</keyword>
<dbReference type="NCBIfam" id="NF003549">
    <property type="entry name" value="PRK05205.1-5"/>
    <property type="match status" value="1"/>
</dbReference>
<evidence type="ECO:0000313" key="3">
    <source>
        <dbReference type="Proteomes" id="UP000193804"/>
    </source>
</evidence>
<dbReference type="AlphaFoldDB" id="A0A1X7IRK9"/>
<organism evidence="2 3">
    <name type="scientific">Marivirga sericea</name>
    <dbReference type="NCBI Taxonomy" id="1028"/>
    <lineage>
        <taxon>Bacteria</taxon>
        <taxon>Pseudomonadati</taxon>
        <taxon>Bacteroidota</taxon>
        <taxon>Cytophagia</taxon>
        <taxon>Cytophagales</taxon>
        <taxon>Marivirgaceae</taxon>
        <taxon>Marivirga</taxon>
    </lineage>
</organism>
<evidence type="ECO:0000259" key="1">
    <source>
        <dbReference type="Pfam" id="PF00156"/>
    </source>
</evidence>
<dbReference type="EMBL" id="FXAW01000001">
    <property type="protein sequence ID" value="SMG17478.1"/>
    <property type="molecule type" value="Genomic_DNA"/>
</dbReference>
<dbReference type="PANTHER" id="PTHR11608:SF0">
    <property type="entry name" value="BIFUNCTIONAL PROTEIN PYRR"/>
    <property type="match status" value="1"/>
</dbReference>
<dbReference type="InterPro" id="IPR029057">
    <property type="entry name" value="PRTase-like"/>
</dbReference>
<dbReference type="SUPFAM" id="SSF53271">
    <property type="entry name" value="PRTase-like"/>
    <property type="match status" value="1"/>
</dbReference>
<evidence type="ECO:0000313" key="2">
    <source>
        <dbReference type="EMBL" id="SMG17478.1"/>
    </source>
</evidence>
<dbReference type="OrthoDB" id="9802227at2"/>
<dbReference type="RefSeq" id="WP_085515913.1">
    <property type="nucleotide sequence ID" value="NZ_FXAW01000001.1"/>
</dbReference>
<dbReference type="STRING" id="1028.SAMN05661096_00959"/>
<feature type="domain" description="Phosphoribosyltransferase" evidence="1">
    <location>
        <begin position="7"/>
        <end position="159"/>
    </location>
</feature>
<dbReference type="InterPro" id="IPR050137">
    <property type="entry name" value="PyrR_bifunctional"/>
</dbReference>
<accession>A0A1X7IRK9</accession>
<name>A0A1X7IRK9_9BACT</name>
<sequence>MEKRLILDTDLVQITINRLVEELIENHKDFQETVLIGLQPRGIFLAQRIQTRLNQRLNKDLPLGLLDTTFYRDDFRRRDTPLKANATKIPFIIEDKKVVLIDDVLFTGRTVRAALDAMIAFGRPKLVELLTFIDRKYTRDLPIQPDYVGRRVNTIKTQRVLVEWTDQGAENDKIWLVTNEEK</sequence>
<dbReference type="Proteomes" id="UP000193804">
    <property type="component" value="Unassembled WGS sequence"/>
</dbReference>